<evidence type="ECO:0000313" key="2">
    <source>
        <dbReference type="EMBL" id="EEF24880.1"/>
    </source>
</evidence>
<gene>
    <name evidence="2" type="ORF">RCOM_1907760</name>
</gene>
<evidence type="ECO:0000313" key="3">
    <source>
        <dbReference type="Proteomes" id="UP000008311"/>
    </source>
</evidence>
<sequence>MCQKPSDAVTLARACARDSCSAIQPVHHSRRAKGSDLPAGRLEACLECPRRGRWSGPRQYHELRRGRWSRSTPEARRSNASIGPMNRRRPVGTAGPR</sequence>
<protein>
    <submittedName>
        <fullName evidence="2">Uncharacterized protein</fullName>
    </submittedName>
</protein>
<organism evidence="2 3">
    <name type="scientific">Ricinus communis</name>
    <name type="common">Castor bean</name>
    <dbReference type="NCBI Taxonomy" id="3988"/>
    <lineage>
        <taxon>Eukaryota</taxon>
        <taxon>Viridiplantae</taxon>
        <taxon>Streptophyta</taxon>
        <taxon>Embryophyta</taxon>
        <taxon>Tracheophyta</taxon>
        <taxon>Spermatophyta</taxon>
        <taxon>Magnoliopsida</taxon>
        <taxon>eudicotyledons</taxon>
        <taxon>Gunneridae</taxon>
        <taxon>Pentapetalae</taxon>
        <taxon>rosids</taxon>
        <taxon>fabids</taxon>
        <taxon>Malpighiales</taxon>
        <taxon>Euphorbiaceae</taxon>
        <taxon>Acalyphoideae</taxon>
        <taxon>Acalypheae</taxon>
        <taxon>Ricinus</taxon>
    </lineage>
</organism>
<dbReference type="InParanoid" id="B9TGY2"/>
<dbReference type="AlphaFoldDB" id="B9TGY2"/>
<keyword evidence="3" id="KW-1185">Reference proteome</keyword>
<name>B9TGY2_RICCO</name>
<evidence type="ECO:0000256" key="1">
    <source>
        <dbReference type="SAM" id="MobiDB-lite"/>
    </source>
</evidence>
<accession>B9TGY2</accession>
<dbReference type="Proteomes" id="UP000008311">
    <property type="component" value="Unassembled WGS sequence"/>
</dbReference>
<reference evidence="3" key="1">
    <citation type="journal article" date="2010" name="Nat. Biotechnol.">
        <title>Draft genome sequence of the oilseed species Ricinus communis.</title>
        <authorList>
            <person name="Chan A.P."/>
            <person name="Crabtree J."/>
            <person name="Zhao Q."/>
            <person name="Lorenzi H."/>
            <person name="Orvis J."/>
            <person name="Puiu D."/>
            <person name="Melake-Berhan A."/>
            <person name="Jones K.M."/>
            <person name="Redman J."/>
            <person name="Chen G."/>
            <person name="Cahoon E.B."/>
            <person name="Gedil M."/>
            <person name="Stanke M."/>
            <person name="Haas B.J."/>
            <person name="Wortman J.R."/>
            <person name="Fraser-Liggett C.M."/>
            <person name="Ravel J."/>
            <person name="Rabinowicz P.D."/>
        </authorList>
    </citation>
    <scope>NUCLEOTIDE SEQUENCE [LARGE SCALE GENOMIC DNA]</scope>
    <source>
        <strain evidence="3">cv. Hale</strain>
    </source>
</reference>
<proteinExistence type="predicted"/>
<dbReference type="EMBL" id="EQ981064">
    <property type="protein sequence ID" value="EEF24880.1"/>
    <property type="molecule type" value="Genomic_DNA"/>
</dbReference>
<feature type="region of interest" description="Disordered" evidence="1">
    <location>
        <begin position="53"/>
        <end position="97"/>
    </location>
</feature>